<protein>
    <submittedName>
        <fullName evidence="1">Uncharacterized protein</fullName>
    </submittedName>
</protein>
<sequence>MDTSIIEMANHSSCVELKRYSVSLQEHVQVNHTIVKNVHDVQFTTEKNFEFSSMIEPRTQKTLQNRFFAIEDTVLLV</sequence>
<dbReference type="Proteomes" id="UP000076502">
    <property type="component" value="Unassembled WGS sequence"/>
</dbReference>
<keyword evidence="2" id="KW-1185">Reference proteome</keyword>
<evidence type="ECO:0000313" key="1">
    <source>
        <dbReference type="EMBL" id="KZC10528.1"/>
    </source>
</evidence>
<dbReference type="EMBL" id="KQ434892">
    <property type="protein sequence ID" value="KZC10528.1"/>
    <property type="molecule type" value="Genomic_DNA"/>
</dbReference>
<dbReference type="AlphaFoldDB" id="A0A154PGT4"/>
<organism evidence="1 2">
    <name type="scientific">Dufourea novaeangliae</name>
    <name type="common">Sweat bee</name>
    <dbReference type="NCBI Taxonomy" id="178035"/>
    <lineage>
        <taxon>Eukaryota</taxon>
        <taxon>Metazoa</taxon>
        <taxon>Ecdysozoa</taxon>
        <taxon>Arthropoda</taxon>
        <taxon>Hexapoda</taxon>
        <taxon>Insecta</taxon>
        <taxon>Pterygota</taxon>
        <taxon>Neoptera</taxon>
        <taxon>Endopterygota</taxon>
        <taxon>Hymenoptera</taxon>
        <taxon>Apocrita</taxon>
        <taxon>Aculeata</taxon>
        <taxon>Apoidea</taxon>
        <taxon>Anthophila</taxon>
        <taxon>Halictidae</taxon>
        <taxon>Rophitinae</taxon>
        <taxon>Dufourea</taxon>
    </lineage>
</organism>
<gene>
    <name evidence="1" type="ORF">WN55_01965</name>
</gene>
<proteinExistence type="predicted"/>
<evidence type="ECO:0000313" key="2">
    <source>
        <dbReference type="Proteomes" id="UP000076502"/>
    </source>
</evidence>
<name>A0A154PGT4_DUFNO</name>
<accession>A0A154PGT4</accession>
<reference evidence="1 2" key="1">
    <citation type="submission" date="2015-07" db="EMBL/GenBank/DDBJ databases">
        <title>The genome of Dufourea novaeangliae.</title>
        <authorList>
            <person name="Pan H."/>
            <person name="Kapheim K."/>
        </authorList>
    </citation>
    <scope>NUCLEOTIDE SEQUENCE [LARGE SCALE GENOMIC DNA]</scope>
    <source>
        <strain evidence="1">0120121106</strain>
        <tissue evidence="1">Whole body</tissue>
    </source>
</reference>